<keyword evidence="15" id="KW-0548">Nucleotidyltransferase</keyword>
<feature type="domain" description="Rhodanese" evidence="14">
    <location>
        <begin position="120"/>
        <end position="210"/>
    </location>
</feature>
<comment type="similarity">
    <text evidence="2">Belongs to the HesA/MoeB/ThiF family.</text>
</comment>
<dbReference type="PANTHER" id="PTHR10953:SF102">
    <property type="entry name" value="ADENYLYLTRANSFERASE AND SULFURTRANSFERASE MOCS3"/>
    <property type="match status" value="1"/>
</dbReference>
<dbReference type="InterPro" id="IPR000594">
    <property type="entry name" value="ThiF_NAD_FAD-bd"/>
</dbReference>
<dbReference type="RefSeq" id="WP_091641798.1">
    <property type="nucleotide sequence ID" value="NZ_FOEG01000002.1"/>
</dbReference>
<dbReference type="PROSITE" id="PS50206">
    <property type="entry name" value="RHODANESE_3"/>
    <property type="match status" value="1"/>
</dbReference>
<comment type="catalytic activity">
    <reaction evidence="6">
        <text>[molybdopterin-synthase sulfur-carrier protein]-C-terminal Gly-Gly + ATP + H(+) = [molybdopterin-synthase sulfur-carrier protein]-C-terminal Gly-Gly-AMP + diphosphate</text>
        <dbReference type="Rhea" id="RHEA:43616"/>
        <dbReference type="Rhea" id="RHEA-COMP:12159"/>
        <dbReference type="Rhea" id="RHEA-COMP:12202"/>
        <dbReference type="ChEBI" id="CHEBI:15378"/>
        <dbReference type="ChEBI" id="CHEBI:30616"/>
        <dbReference type="ChEBI" id="CHEBI:33019"/>
        <dbReference type="ChEBI" id="CHEBI:90618"/>
        <dbReference type="ChEBI" id="CHEBI:90778"/>
        <dbReference type="EC" id="2.7.7.80"/>
    </reaction>
</comment>
<keyword evidence="5" id="KW-0067">ATP-binding</keyword>
<dbReference type="Gene3D" id="3.10.20.30">
    <property type="match status" value="1"/>
</dbReference>
<evidence type="ECO:0000256" key="1">
    <source>
        <dbReference type="ARBA" id="ARBA00005046"/>
    </source>
</evidence>
<evidence type="ECO:0000256" key="5">
    <source>
        <dbReference type="ARBA" id="ARBA00022840"/>
    </source>
</evidence>
<dbReference type="AlphaFoldDB" id="A0A1H8RKZ6"/>
<keyword evidence="4" id="KW-0547">Nucleotide-binding</keyword>
<dbReference type="GO" id="GO:0004792">
    <property type="term" value="F:thiosulfate-cyanide sulfurtransferase activity"/>
    <property type="evidence" value="ECO:0007669"/>
    <property type="project" value="TreeGrafter"/>
</dbReference>
<proteinExistence type="inferred from homology"/>
<comment type="subunit">
    <text evidence="8">Homodimer. Forms a stable heterotetrameric complex of 2 MoeB and 2 MoaD during adenylation of MoaD.</text>
</comment>
<evidence type="ECO:0000256" key="10">
    <source>
        <dbReference type="ARBA" id="ARBA00073635"/>
    </source>
</evidence>
<organism evidence="15 16">
    <name type="scientific">Aquisalimonas asiatica</name>
    <dbReference type="NCBI Taxonomy" id="406100"/>
    <lineage>
        <taxon>Bacteria</taxon>
        <taxon>Pseudomonadati</taxon>
        <taxon>Pseudomonadota</taxon>
        <taxon>Gammaproteobacteria</taxon>
        <taxon>Chromatiales</taxon>
        <taxon>Ectothiorhodospiraceae</taxon>
        <taxon>Aquisalimonas</taxon>
    </lineage>
</organism>
<evidence type="ECO:0000256" key="2">
    <source>
        <dbReference type="ARBA" id="ARBA00009919"/>
    </source>
</evidence>
<dbReference type="STRING" id="406100.SAMN04488052_10295"/>
<evidence type="ECO:0000313" key="15">
    <source>
        <dbReference type="EMBL" id="SEO67080.1"/>
    </source>
</evidence>
<dbReference type="FunFam" id="3.40.50.720:FF:000033">
    <property type="entry name" value="Adenylyltransferase and sulfurtransferase MOCS3"/>
    <property type="match status" value="1"/>
</dbReference>
<dbReference type="InterPro" id="IPR001763">
    <property type="entry name" value="Rhodanese-like_dom"/>
</dbReference>
<evidence type="ECO:0000256" key="3">
    <source>
        <dbReference type="ARBA" id="ARBA00022679"/>
    </source>
</evidence>
<keyword evidence="16" id="KW-1185">Reference proteome</keyword>
<dbReference type="Pfam" id="PF00899">
    <property type="entry name" value="ThiF"/>
    <property type="match status" value="1"/>
</dbReference>
<dbReference type="Gene3D" id="3.40.250.10">
    <property type="entry name" value="Rhodanese-like domain"/>
    <property type="match status" value="1"/>
</dbReference>
<dbReference type="GO" id="GO:0008641">
    <property type="term" value="F:ubiquitin-like modifier activating enzyme activity"/>
    <property type="evidence" value="ECO:0007669"/>
    <property type="project" value="InterPro"/>
</dbReference>
<dbReference type="CDD" id="cd00158">
    <property type="entry name" value="RHOD"/>
    <property type="match status" value="1"/>
</dbReference>
<dbReference type="Gene3D" id="3.40.50.720">
    <property type="entry name" value="NAD(P)-binding Rossmann-like Domain"/>
    <property type="match status" value="1"/>
</dbReference>
<dbReference type="InterPro" id="IPR045886">
    <property type="entry name" value="ThiF/MoeB/HesA"/>
</dbReference>
<dbReference type="PANTHER" id="PTHR10953">
    <property type="entry name" value="UBIQUITIN-ACTIVATING ENZYME E1"/>
    <property type="match status" value="1"/>
</dbReference>
<evidence type="ECO:0000256" key="7">
    <source>
        <dbReference type="ARBA" id="ARBA00055169"/>
    </source>
</evidence>
<dbReference type="InterPro" id="IPR016155">
    <property type="entry name" value="Mopterin_synth/thiamin_S_b"/>
</dbReference>
<dbReference type="GO" id="GO:0005524">
    <property type="term" value="F:ATP binding"/>
    <property type="evidence" value="ECO:0007669"/>
    <property type="project" value="UniProtKB-KW"/>
</dbReference>
<protein>
    <recommendedName>
        <fullName evidence="10">Molybdopterin-synthase adenylyltransferase</fullName>
        <ecNumber evidence="9">2.7.7.80</ecNumber>
    </recommendedName>
    <alternativeName>
        <fullName evidence="13">MoaD protein adenylase</fullName>
    </alternativeName>
    <alternativeName>
        <fullName evidence="11">Molybdopterin-converting factor subunit 1 adenylase</fullName>
    </alternativeName>
    <alternativeName>
        <fullName evidence="12">Sulfur carrier protein MoaD adenylyltransferase</fullName>
    </alternativeName>
</protein>
<comment type="function">
    <text evidence="7">Catalyzes the adenylation by ATP of the carboxyl group of the C-terminal glycine of sulfur carrier protein MoaD.</text>
</comment>
<evidence type="ECO:0000256" key="6">
    <source>
        <dbReference type="ARBA" id="ARBA00052218"/>
    </source>
</evidence>
<dbReference type="EC" id="2.7.7.80" evidence="9"/>
<accession>A0A1H8RKZ6</accession>
<dbReference type="InterPro" id="IPR035985">
    <property type="entry name" value="Ubiquitin-activating_enz"/>
</dbReference>
<evidence type="ECO:0000256" key="13">
    <source>
        <dbReference type="ARBA" id="ARBA00078531"/>
    </source>
</evidence>
<evidence type="ECO:0000259" key="14">
    <source>
        <dbReference type="PROSITE" id="PS50206"/>
    </source>
</evidence>
<dbReference type="CDD" id="cd00757">
    <property type="entry name" value="ThiF_MoeB_HesA_family"/>
    <property type="match status" value="1"/>
</dbReference>
<dbReference type="NCBIfam" id="NF006444">
    <property type="entry name" value="PRK08762.1"/>
    <property type="match status" value="1"/>
</dbReference>
<dbReference type="SUPFAM" id="SSF69572">
    <property type="entry name" value="Activating enzymes of the ubiquitin-like proteins"/>
    <property type="match status" value="1"/>
</dbReference>
<dbReference type="GO" id="GO:0061605">
    <property type="term" value="F:molybdopterin-synthase adenylyltransferase activity"/>
    <property type="evidence" value="ECO:0007669"/>
    <property type="project" value="UniProtKB-EC"/>
</dbReference>
<evidence type="ECO:0000256" key="11">
    <source>
        <dbReference type="ARBA" id="ARBA00075110"/>
    </source>
</evidence>
<evidence type="ECO:0000256" key="4">
    <source>
        <dbReference type="ARBA" id="ARBA00022741"/>
    </source>
</evidence>
<name>A0A1H8RKZ6_9GAMM</name>
<reference evidence="15 16" key="1">
    <citation type="submission" date="2016-10" db="EMBL/GenBank/DDBJ databases">
        <authorList>
            <person name="de Groot N.N."/>
        </authorList>
    </citation>
    <scope>NUCLEOTIDE SEQUENCE [LARGE SCALE GENOMIC DNA]</scope>
    <source>
        <strain evidence="15 16">CGMCC 1.6291</strain>
    </source>
</reference>
<comment type="pathway">
    <text evidence="1">Cofactor biosynthesis; molybdopterin biosynthesis.</text>
</comment>
<evidence type="ECO:0000256" key="12">
    <source>
        <dbReference type="ARBA" id="ARBA00075328"/>
    </source>
</evidence>
<dbReference type="InterPro" id="IPR003749">
    <property type="entry name" value="ThiS/MoaD-like"/>
</dbReference>
<keyword evidence="3 15" id="KW-0808">Transferase</keyword>
<evidence type="ECO:0000256" key="9">
    <source>
        <dbReference type="ARBA" id="ARBA00066884"/>
    </source>
</evidence>
<dbReference type="Pfam" id="PF00581">
    <property type="entry name" value="Rhodanese"/>
    <property type="match status" value="1"/>
</dbReference>
<sequence>MPVVTVRIPTPLRGHVEGRPEVTLEGQTVGDVLNRLATDYPALGQRLLTPEGRVRTYVNVFVGEHNMTALDGWQTPVSEGQVVSVLPAVAGGAGRARDRRLERLRESVDELEPRQAHTMLAGGAALIDVREPDEVAEGSPDGALRLGRGYLELRVEDEIPDLDRPVMVMCGGGTRSLFAAEDLQRLGYTRVYSVAGGFNQWKNEGLPFSIPRMLDADARARYSRHLLMPEVGEAGQARLLDSKVLLVGAGGLGSPAALYLAAAGVGTIGIVDHDVVDRSNLQRQVIHSEERVGLSKVESAREAIRHLNSSVTVVGHEAHLESGNVEDLFSGYDVIVDGTDNFPSRYLINDACVKLGLPNVHGAVYRFEGQVTVFWPGRPDAPGPCYRCLFPEPPPPELAPSCAEAGVLGVLPGVVGLMQSVETIKLLLGIGEPLVGRLLHYDALAARFHELRVERDTGCAYCGDGVQFPGYVDYQAFCTGS</sequence>
<dbReference type="SUPFAM" id="SSF52821">
    <property type="entry name" value="Rhodanese/Cell cycle control phosphatase"/>
    <property type="match status" value="1"/>
</dbReference>
<dbReference type="InterPro" id="IPR036873">
    <property type="entry name" value="Rhodanese-like_dom_sf"/>
</dbReference>
<gene>
    <name evidence="15" type="ORF">SAMN04488052_10295</name>
</gene>
<dbReference type="GO" id="GO:0005829">
    <property type="term" value="C:cytosol"/>
    <property type="evidence" value="ECO:0007669"/>
    <property type="project" value="TreeGrafter"/>
</dbReference>
<evidence type="ECO:0000256" key="8">
    <source>
        <dbReference type="ARBA" id="ARBA00063809"/>
    </source>
</evidence>
<dbReference type="Proteomes" id="UP000199657">
    <property type="component" value="Unassembled WGS sequence"/>
</dbReference>
<dbReference type="Pfam" id="PF02597">
    <property type="entry name" value="ThiS"/>
    <property type="match status" value="1"/>
</dbReference>
<dbReference type="GO" id="GO:0008146">
    <property type="term" value="F:sulfotransferase activity"/>
    <property type="evidence" value="ECO:0007669"/>
    <property type="project" value="TreeGrafter"/>
</dbReference>
<evidence type="ECO:0000313" key="16">
    <source>
        <dbReference type="Proteomes" id="UP000199657"/>
    </source>
</evidence>
<dbReference type="SMART" id="SM00450">
    <property type="entry name" value="RHOD"/>
    <property type="match status" value="1"/>
</dbReference>
<dbReference type="EMBL" id="FOEG01000002">
    <property type="protein sequence ID" value="SEO67080.1"/>
    <property type="molecule type" value="Genomic_DNA"/>
</dbReference>
<dbReference type="InterPro" id="IPR012675">
    <property type="entry name" value="Beta-grasp_dom_sf"/>
</dbReference>
<dbReference type="SUPFAM" id="SSF54285">
    <property type="entry name" value="MoaD/ThiS"/>
    <property type="match status" value="1"/>
</dbReference>
<dbReference type="OrthoDB" id="9804286at2"/>
<dbReference type="NCBIfam" id="NF004281">
    <property type="entry name" value="PRK05690.1"/>
    <property type="match status" value="1"/>
</dbReference>